<keyword evidence="1" id="KW-0479">Metal-binding</keyword>
<proteinExistence type="predicted"/>
<dbReference type="GO" id="GO:0008270">
    <property type="term" value="F:zinc ion binding"/>
    <property type="evidence" value="ECO:0007669"/>
    <property type="project" value="UniProtKB-KW"/>
</dbReference>
<feature type="non-terminal residue" evidence="5">
    <location>
        <position position="97"/>
    </location>
</feature>
<comment type="caution">
    <text evidence="5">The sequence shown here is derived from an EMBL/GenBank/DDBJ whole genome shotgun (WGS) entry which is preliminary data.</text>
</comment>
<feature type="domain" description="PHD-type" evidence="4">
    <location>
        <begin position="1"/>
        <end position="50"/>
    </location>
</feature>
<dbReference type="AlphaFoldDB" id="A0A7K8YXC9"/>
<feature type="non-terminal residue" evidence="5">
    <location>
        <position position="1"/>
    </location>
</feature>
<reference evidence="5 6" key="1">
    <citation type="submission" date="2019-09" db="EMBL/GenBank/DDBJ databases">
        <title>Bird 10,000 Genomes (B10K) Project - Family phase.</title>
        <authorList>
            <person name="Zhang G."/>
        </authorList>
    </citation>
    <scope>NUCLEOTIDE SEQUENCE [LARGE SCALE GENOMIC DNA]</scope>
    <source>
        <strain evidence="5">B10K-DU-001-06</strain>
        <tissue evidence="5">Muscle</tissue>
    </source>
</reference>
<evidence type="ECO:0000256" key="3">
    <source>
        <dbReference type="ARBA" id="ARBA00022833"/>
    </source>
</evidence>
<keyword evidence="3" id="KW-0862">Zinc</keyword>
<accession>A0A7K8YXC9</accession>
<dbReference type="InterPro" id="IPR013083">
    <property type="entry name" value="Znf_RING/FYVE/PHD"/>
</dbReference>
<gene>
    <name evidence="5" type="primary">Phf7_1</name>
    <name evidence="5" type="ORF">SAKLUC_R09808</name>
</gene>
<dbReference type="Pfam" id="PF13771">
    <property type="entry name" value="zf-HC5HC2H"/>
    <property type="match status" value="1"/>
</dbReference>
<name>A0A7K8YXC9_9PASS</name>
<sequence length="97" mass="11068">QRCFVCGHVGATINCCETGCDRWFHLPCARQGGCATQYIPLYRAFCPAHYPEQAVNLTLQPDKTCLLCLRPMEDTQRSHTMLCRACEAARYHRDCIQ</sequence>
<evidence type="ECO:0000259" key="4">
    <source>
        <dbReference type="PROSITE" id="PS51805"/>
    </source>
</evidence>
<dbReference type="PROSITE" id="PS51805">
    <property type="entry name" value="EPHD"/>
    <property type="match status" value="1"/>
</dbReference>
<dbReference type="PANTHER" id="PTHR12420">
    <property type="entry name" value="PHD FINGER PROTEIN"/>
    <property type="match status" value="1"/>
</dbReference>
<dbReference type="GO" id="GO:0005634">
    <property type="term" value="C:nucleus"/>
    <property type="evidence" value="ECO:0007669"/>
    <property type="project" value="TreeGrafter"/>
</dbReference>
<dbReference type="Gene3D" id="3.30.40.10">
    <property type="entry name" value="Zinc/RING finger domain, C3HC4 (zinc finger)"/>
    <property type="match status" value="1"/>
</dbReference>
<dbReference type="InterPro" id="IPR051188">
    <property type="entry name" value="PHD-type_Zinc_Finger"/>
</dbReference>
<dbReference type="InterPro" id="IPR001965">
    <property type="entry name" value="Znf_PHD"/>
</dbReference>
<protein>
    <submittedName>
        <fullName evidence="5">PHF7 protein</fullName>
    </submittedName>
</protein>
<dbReference type="PANTHER" id="PTHR12420:SF47">
    <property type="entry name" value="PHD FINGER PROTEIN 7"/>
    <property type="match status" value="1"/>
</dbReference>
<dbReference type="EMBL" id="VWZD01009207">
    <property type="protein sequence ID" value="NXG08232.1"/>
    <property type="molecule type" value="Genomic_DNA"/>
</dbReference>
<dbReference type="InterPro" id="IPR034732">
    <property type="entry name" value="EPHD"/>
</dbReference>
<evidence type="ECO:0000256" key="2">
    <source>
        <dbReference type="ARBA" id="ARBA00022771"/>
    </source>
</evidence>
<keyword evidence="2" id="KW-0863">Zinc-finger</keyword>
<evidence type="ECO:0000256" key="1">
    <source>
        <dbReference type="ARBA" id="ARBA00022723"/>
    </source>
</evidence>
<evidence type="ECO:0000313" key="6">
    <source>
        <dbReference type="Proteomes" id="UP000558958"/>
    </source>
</evidence>
<evidence type="ECO:0000313" key="5">
    <source>
        <dbReference type="EMBL" id="NXG08232.1"/>
    </source>
</evidence>
<dbReference type="Proteomes" id="UP000558958">
    <property type="component" value="Unassembled WGS sequence"/>
</dbReference>
<organism evidence="5 6">
    <name type="scientific">Sakesphorus luctuosus</name>
    <dbReference type="NCBI Taxonomy" id="419690"/>
    <lineage>
        <taxon>Eukaryota</taxon>
        <taxon>Metazoa</taxon>
        <taxon>Chordata</taxon>
        <taxon>Craniata</taxon>
        <taxon>Vertebrata</taxon>
        <taxon>Euteleostomi</taxon>
        <taxon>Archelosauria</taxon>
        <taxon>Archosauria</taxon>
        <taxon>Dinosauria</taxon>
        <taxon>Saurischia</taxon>
        <taxon>Theropoda</taxon>
        <taxon>Coelurosauria</taxon>
        <taxon>Aves</taxon>
        <taxon>Neognathae</taxon>
        <taxon>Neoaves</taxon>
        <taxon>Telluraves</taxon>
        <taxon>Australaves</taxon>
        <taxon>Passeriformes</taxon>
        <taxon>Thamnophilidae</taxon>
        <taxon>Sakesphorus</taxon>
    </lineage>
</organism>
<keyword evidence="6" id="KW-1185">Reference proteome</keyword>
<dbReference type="SMART" id="SM00249">
    <property type="entry name" value="PHD"/>
    <property type="match status" value="1"/>
</dbReference>